<keyword evidence="4" id="KW-1185">Reference proteome</keyword>
<dbReference type="PANTHER" id="PTHR11927:SF9">
    <property type="entry name" value="L-FUCOSYLTRANSFERASE"/>
    <property type="match status" value="1"/>
</dbReference>
<evidence type="ECO:0000313" key="3">
    <source>
        <dbReference type="EMBL" id="MDW8801297.1"/>
    </source>
</evidence>
<gene>
    <name evidence="3" type="ORF">P8V03_09035</name>
</gene>
<name>A0ABU4JT62_9CLOT</name>
<dbReference type="Proteomes" id="UP001281656">
    <property type="component" value="Unassembled WGS sequence"/>
</dbReference>
<dbReference type="InterPro" id="IPR002516">
    <property type="entry name" value="Glyco_trans_11"/>
</dbReference>
<dbReference type="EMBL" id="JARUJP010000008">
    <property type="protein sequence ID" value="MDW8801297.1"/>
    <property type="molecule type" value="Genomic_DNA"/>
</dbReference>
<reference evidence="3 4" key="1">
    <citation type="submission" date="2023-04" db="EMBL/GenBank/DDBJ databases">
        <title>Clostridium tannerae sp. nov., isolated from the fecal material of an alpaca.</title>
        <authorList>
            <person name="Miller S."/>
            <person name="Hendry M."/>
            <person name="King J."/>
            <person name="Sankaranarayanan K."/>
            <person name="Lawson P.A."/>
        </authorList>
    </citation>
    <scope>NUCLEOTIDE SEQUENCE [LARGE SCALE GENOMIC DNA]</scope>
    <source>
        <strain evidence="3 4">A1-XYC3</strain>
    </source>
</reference>
<evidence type="ECO:0000256" key="2">
    <source>
        <dbReference type="ARBA" id="ARBA00022679"/>
    </source>
</evidence>
<dbReference type="CDD" id="cd11301">
    <property type="entry name" value="Fut1_Fut2_like"/>
    <property type="match status" value="1"/>
</dbReference>
<accession>A0ABU4JT62</accession>
<comment type="caution">
    <text evidence="3">The sequence shown here is derived from an EMBL/GenBank/DDBJ whole genome shotgun (WGS) entry which is preliminary data.</text>
</comment>
<evidence type="ECO:0000256" key="1">
    <source>
        <dbReference type="ARBA" id="ARBA00022676"/>
    </source>
</evidence>
<evidence type="ECO:0000313" key="4">
    <source>
        <dbReference type="Proteomes" id="UP001281656"/>
    </source>
</evidence>
<organism evidence="3 4">
    <name type="scientific">Clostridium tanneri</name>
    <dbReference type="NCBI Taxonomy" id="3037988"/>
    <lineage>
        <taxon>Bacteria</taxon>
        <taxon>Bacillati</taxon>
        <taxon>Bacillota</taxon>
        <taxon>Clostridia</taxon>
        <taxon>Eubacteriales</taxon>
        <taxon>Clostridiaceae</taxon>
        <taxon>Clostridium</taxon>
    </lineage>
</organism>
<dbReference type="Pfam" id="PF01531">
    <property type="entry name" value="Glyco_transf_11"/>
    <property type="match status" value="1"/>
</dbReference>
<keyword evidence="1" id="KW-0328">Glycosyltransferase</keyword>
<dbReference type="RefSeq" id="WP_318797921.1">
    <property type="nucleotide sequence ID" value="NZ_JARUJP010000008.1"/>
</dbReference>
<sequence length="269" mass="31931">MIIVPVGGGLGNQFFQYALGRRLAIVNKADVKFQIPVYKQNYYRNYCLKYFNTIENIADEKEIEEMKKRCYISEKYFHFNKEILNLQGDAYLQGYWQSEKYFKDIEEVIRQELTLKNKSSLPNVEMATKIQNCNSISLHIRRGDYLWVPNSIIKELYSLEYYHNAANIVASSIDEPQFFIFSDDMEWVKQNLKLKYKMTFVDINDNDKNYEDLNLMSLCKHHIIANSTFSWWGAWLGKNNSKIVIAPRNWFNNKDMNTSDLIPESWIRI</sequence>
<dbReference type="PANTHER" id="PTHR11927">
    <property type="entry name" value="GALACTOSIDE 2-L-FUCOSYLTRANSFERASE"/>
    <property type="match status" value="1"/>
</dbReference>
<keyword evidence="2" id="KW-0808">Transferase</keyword>
<protein>
    <submittedName>
        <fullName evidence="3">Alpha-1,2-fucosyltransferase</fullName>
    </submittedName>
</protein>
<proteinExistence type="predicted"/>